<evidence type="ECO:0000313" key="2">
    <source>
        <dbReference type="Proteomes" id="UP001348805"/>
    </source>
</evidence>
<dbReference type="EMBL" id="OR769219">
    <property type="protein sequence ID" value="WQJ51423.1"/>
    <property type="molecule type" value="Genomic_DNA"/>
</dbReference>
<evidence type="ECO:0000313" key="1">
    <source>
        <dbReference type="EMBL" id="WQJ51423.1"/>
    </source>
</evidence>
<protein>
    <submittedName>
        <fullName evidence="1">Uncharacterized protein</fullName>
    </submittedName>
</protein>
<name>A0ABZ0Z000_9CAUD</name>
<accession>A0ABZ0Z000</accession>
<dbReference type="Proteomes" id="UP001348805">
    <property type="component" value="Segment"/>
</dbReference>
<keyword evidence="2" id="KW-1185">Reference proteome</keyword>
<reference evidence="1 2" key="1">
    <citation type="submission" date="2023-11" db="EMBL/GenBank/DDBJ databases">
        <authorList>
            <person name="Cook R."/>
            <person name="Crisci M."/>
            <person name="Pye H."/>
            <person name="Adriaenssens E."/>
            <person name="Santini J."/>
        </authorList>
    </citation>
    <scope>NUCLEOTIDE SEQUENCE [LARGE SCALE GENOMIC DNA]</scope>
    <source>
        <strain evidence="1">Lak_Megaphage_RVC_AP3_GC26</strain>
    </source>
</reference>
<proteinExistence type="predicted"/>
<organism evidence="1 2">
    <name type="scientific">phage Lak_Megaphage_RVC_AP3_GC26</name>
    <dbReference type="NCBI Taxonomy" id="3109225"/>
    <lineage>
        <taxon>Viruses</taxon>
        <taxon>Duplodnaviria</taxon>
        <taxon>Heunggongvirae</taxon>
        <taxon>Uroviricota</taxon>
        <taxon>Caudoviricetes</taxon>
        <taxon>Caudoviricetes code 15 clade</taxon>
    </lineage>
</organism>
<sequence>MRANFTTVIKKRAIKNVPAFHDFSMRQIKVISNSANYPNSVTLSMDIYCDNVDGYIFNNASTNEQYALTAIQLSEALQKMINNRKCYKPNSESDLLRLTFDIIESFKF</sequence>